<dbReference type="RefSeq" id="WP_368497526.1">
    <property type="nucleotide sequence ID" value="NZ_CP162511.1"/>
</dbReference>
<dbReference type="GO" id="GO:0051537">
    <property type="term" value="F:2 iron, 2 sulfur cluster binding"/>
    <property type="evidence" value="ECO:0007669"/>
    <property type="project" value="UniProtKB-KW"/>
</dbReference>
<accession>A0AB39BG42</accession>
<dbReference type="Gene3D" id="3.40.50.80">
    <property type="entry name" value="Nucleotide-binding domain of ferredoxin-NADP reductase (FNR) module"/>
    <property type="match status" value="1"/>
</dbReference>
<feature type="transmembrane region" description="Helical" evidence="9">
    <location>
        <begin position="143"/>
        <end position="161"/>
    </location>
</feature>
<keyword evidence="3" id="KW-0001">2Fe-2S</keyword>
<evidence type="ECO:0000256" key="8">
    <source>
        <dbReference type="ARBA" id="ARBA00023014"/>
    </source>
</evidence>
<feature type="transmembrane region" description="Helical" evidence="9">
    <location>
        <begin position="168"/>
        <end position="188"/>
    </location>
</feature>
<reference evidence="11" key="1">
    <citation type="submission" date="2024-05" db="EMBL/GenBank/DDBJ databases">
        <title>Herbiconiux sp. A18JL235.</title>
        <authorList>
            <person name="Zhang G."/>
        </authorList>
    </citation>
    <scope>NUCLEOTIDE SEQUENCE</scope>
    <source>
        <strain evidence="11">A18JL235</strain>
    </source>
</reference>
<keyword evidence="7" id="KW-0408">Iron</keyword>
<evidence type="ECO:0000256" key="7">
    <source>
        <dbReference type="ARBA" id="ARBA00023004"/>
    </source>
</evidence>
<evidence type="ECO:0000256" key="9">
    <source>
        <dbReference type="SAM" id="Phobius"/>
    </source>
</evidence>
<keyword evidence="4" id="KW-0479">Metal-binding</keyword>
<gene>
    <name evidence="11" type="ORF">ABFY20_17755</name>
</gene>
<keyword evidence="9" id="KW-0812">Transmembrane</keyword>
<dbReference type="PANTHER" id="PTHR47354">
    <property type="entry name" value="NADH OXIDOREDUCTASE HCR"/>
    <property type="match status" value="1"/>
</dbReference>
<dbReference type="PROSITE" id="PS51384">
    <property type="entry name" value="FAD_FR"/>
    <property type="match status" value="1"/>
</dbReference>
<comment type="cofactor">
    <cofactor evidence="1">
        <name>FAD</name>
        <dbReference type="ChEBI" id="CHEBI:57692"/>
    </cofactor>
</comment>
<evidence type="ECO:0000256" key="5">
    <source>
        <dbReference type="ARBA" id="ARBA00022827"/>
    </source>
</evidence>
<feature type="transmembrane region" description="Helical" evidence="9">
    <location>
        <begin position="71"/>
        <end position="88"/>
    </location>
</feature>
<dbReference type="AlphaFoldDB" id="A0AB39BG42"/>
<feature type="transmembrane region" description="Helical" evidence="9">
    <location>
        <begin position="223"/>
        <end position="240"/>
    </location>
</feature>
<keyword evidence="8" id="KW-0411">Iron-sulfur</keyword>
<dbReference type="PANTHER" id="PTHR47354:SF6">
    <property type="entry name" value="NADH OXIDOREDUCTASE HCR"/>
    <property type="match status" value="1"/>
</dbReference>
<dbReference type="SUPFAM" id="SSF63380">
    <property type="entry name" value="Riboflavin synthase domain-like"/>
    <property type="match status" value="1"/>
</dbReference>
<keyword evidence="6" id="KW-0560">Oxidoreductase</keyword>
<keyword evidence="2" id="KW-0285">Flavoprotein</keyword>
<sequence>MKARLDTLVGRITMYNLVVVVLAALAVIAVIASAFGQLFYTPAQMGLSLVVLLAVTVISSWGLARLFRTRAHLPSAAITALLLFFVFMPSDDPATLGSLALAAFLASASKFVLAWRGKHIFNPVAIAAVVMTVSTLYGAAWWVATPVLLPFVAVGAFLVLYRTRKLSLGLTFIVLATVLNLGRMMLLGTSLGDALWLAVGSFPVIFLAGFMLSEPLTLPPRRWQQLVVAAIVAVLFSIPFQVGPVYSSPELALVLGNVVAFAFGQRRGVRLRYLGSRALTPTTAAFDFAPLGPVRFTPGQYLELALPHAKPDSRGTRRVFSLASAPGEGVSGSLVSVGLKLPQPSSSFKKALVGLEPGTVVRSPWVGGDFVLPADASEPLILAAGGIGITPFVSQLADRTQGGSRPADVVLVYSVSAPDELAYLPELEASGIRVLVTAPTQPERMPFGWEYLGAGRVTASVLREAIGDIAGRRGYVSGPPGYVDHVSAELRKAGAKRVHTDQFAGY</sequence>
<dbReference type="PRINTS" id="PR00410">
    <property type="entry name" value="PHEHYDRXLASE"/>
</dbReference>
<evidence type="ECO:0000256" key="2">
    <source>
        <dbReference type="ARBA" id="ARBA00022630"/>
    </source>
</evidence>
<evidence type="ECO:0000256" key="3">
    <source>
        <dbReference type="ARBA" id="ARBA00022714"/>
    </source>
</evidence>
<feature type="transmembrane region" description="Helical" evidence="9">
    <location>
        <begin position="194"/>
        <end position="211"/>
    </location>
</feature>
<dbReference type="CDD" id="cd00322">
    <property type="entry name" value="FNR_like"/>
    <property type="match status" value="1"/>
</dbReference>
<protein>
    <submittedName>
        <fullName evidence="11">FAD-dependent oxidoreductase</fullName>
    </submittedName>
</protein>
<organism evidence="11">
    <name type="scientific">Herbiconiux sp. A18JL235</name>
    <dbReference type="NCBI Taxonomy" id="3152363"/>
    <lineage>
        <taxon>Bacteria</taxon>
        <taxon>Bacillati</taxon>
        <taxon>Actinomycetota</taxon>
        <taxon>Actinomycetes</taxon>
        <taxon>Micrococcales</taxon>
        <taxon>Microbacteriaceae</taxon>
        <taxon>Herbiconiux</taxon>
    </lineage>
</organism>
<evidence type="ECO:0000313" key="11">
    <source>
        <dbReference type="EMBL" id="XDI05143.1"/>
    </source>
</evidence>
<dbReference type="InterPro" id="IPR050415">
    <property type="entry name" value="MRET"/>
</dbReference>
<dbReference type="InterPro" id="IPR001433">
    <property type="entry name" value="OxRdtase_FAD/NAD-bd"/>
</dbReference>
<dbReference type="Gene3D" id="2.40.30.10">
    <property type="entry name" value="Translation factors"/>
    <property type="match status" value="1"/>
</dbReference>
<dbReference type="InterPro" id="IPR039261">
    <property type="entry name" value="FNR_nucleotide-bd"/>
</dbReference>
<feature type="transmembrane region" description="Helical" evidence="9">
    <location>
        <begin position="94"/>
        <end position="113"/>
    </location>
</feature>
<evidence type="ECO:0000259" key="10">
    <source>
        <dbReference type="PROSITE" id="PS51384"/>
    </source>
</evidence>
<keyword evidence="9" id="KW-1133">Transmembrane helix</keyword>
<evidence type="ECO:0000256" key="4">
    <source>
        <dbReference type="ARBA" id="ARBA00022723"/>
    </source>
</evidence>
<feature type="domain" description="FAD-binding FR-type" evidence="10">
    <location>
        <begin position="266"/>
        <end position="373"/>
    </location>
</feature>
<evidence type="ECO:0000256" key="1">
    <source>
        <dbReference type="ARBA" id="ARBA00001974"/>
    </source>
</evidence>
<proteinExistence type="predicted"/>
<feature type="transmembrane region" description="Helical" evidence="9">
    <location>
        <begin position="120"/>
        <end position="137"/>
    </location>
</feature>
<dbReference type="GO" id="GO:0046872">
    <property type="term" value="F:metal ion binding"/>
    <property type="evidence" value="ECO:0007669"/>
    <property type="project" value="UniProtKB-KW"/>
</dbReference>
<dbReference type="InterPro" id="IPR017927">
    <property type="entry name" value="FAD-bd_FR_type"/>
</dbReference>
<keyword evidence="5" id="KW-0274">FAD</keyword>
<keyword evidence="9" id="KW-0472">Membrane</keyword>
<dbReference type="EMBL" id="CP162511">
    <property type="protein sequence ID" value="XDI05143.1"/>
    <property type="molecule type" value="Genomic_DNA"/>
</dbReference>
<dbReference type="SUPFAM" id="SSF52343">
    <property type="entry name" value="Ferredoxin reductase-like, C-terminal NADP-linked domain"/>
    <property type="match status" value="1"/>
</dbReference>
<evidence type="ECO:0000256" key="6">
    <source>
        <dbReference type="ARBA" id="ARBA00023002"/>
    </source>
</evidence>
<dbReference type="Pfam" id="PF00175">
    <property type="entry name" value="NAD_binding_1"/>
    <property type="match status" value="1"/>
</dbReference>
<feature type="transmembrane region" description="Helical" evidence="9">
    <location>
        <begin position="45"/>
        <end position="64"/>
    </location>
</feature>
<dbReference type="InterPro" id="IPR017938">
    <property type="entry name" value="Riboflavin_synthase-like_b-brl"/>
</dbReference>
<feature type="transmembrane region" description="Helical" evidence="9">
    <location>
        <begin position="12"/>
        <end position="39"/>
    </location>
</feature>
<name>A0AB39BG42_9MICO</name>
<dbReference type="GO" id="GO:0016491">
    <property type="term" value="F:oxidoreductase activity"/>
    <property type="evidence" value="ECO:0007669"/>
    <property type="project" value="UniProtKB-KW"/>
</dbReference>